<dbReference type="InterPro" id="IPR037460">
    <property type="entry name" value="SEST-like"/>
</dbReference>
<evidence type="ECO:0000313" key="2">
    <source>
        <dbReference type="EMBL" id="CAI6088103.1"/>
    </source>
</evidence>
<name>A0AA35M0C3_9HYPO</name>
<gene>
    <name evidence="2" type="ORF">CCHLO57077_00015614</name>
</gene>
<reference evidence="2" key="1">
    <citation type="submission" date="2023-01" db="EMBL/GenBank/DDBJ databases">
        <authorList>
            <person name="Piombo E."/>
        </authorList>
    </citation>
    <scope>NUCLEOTIDE SEQUENCE</scope>
</reference>
<dbReference type="Proteomes" id="UP001160390">
    <property type="component" value="Unassembled WGS sequence"/>
</dbReference>
<dbReference type="AlphaFoldDB" id="A0AA35M0C3"/>
<accession>A0AA35M0C3</accession>
<organism evidence="2 3">
    <name type="scientific">Clonostachys chloroleuca</name>
    <dbReference type="NCBI Taxonomy" id="1926264"/>
    <lineage>
        <taxon>Eukaryota</taxon>
        <taxon>Fungi</taxon>
        <taxon>Dikarya</taxon>
        <taxon>Ascomycota</taxon>
        <taxon>Pezizomycotina</taxon>
        <taxon>Sordariomycetes</taxon>
        <taxon>Hypocreomycetidae</taxon>
        <taxon>Hypocreales</taxon>
        <taxon>Bionectriaceae</taxon>
        <taxon>Clonostachys</taxon>
    </lineage>
</organism>
<dbReference type="PANTHER" id="PTHR37981">
    <property type="entry name" value="LIPASE 2"/>
    <property type="match status" value="1"/>
</dbReference>
<dbReference type="GO" id="GO:0016788">
    <property type="term" value="F:hydrolase activity, acting on ester bonds"/>
    <property type="evidence" value="ECO:0007669"/>
    <property type="project" value="InterPro"/>
</dbReference>
<dbReference type="GO" id="GO:0006629">
    <property type="term" value="P:lipid metabolic process"/>
    <property type="evidence" value="ECO:0007669"/>
    <property type="project" value="TreeGrafter"/>
</dbReference>
<evidence type="ECO:0000313" key="3">
    <source>
        <dbReference type="Proteomes" id="UP001160390"/>
    </source>
</evidence>
<proteinExistence type="predicted"/>
<feature type="signal peptide" evidence="1">
    <location>
        <begin position="1"/>
        <end position="21"/>
    </location>
</feature>
<keyword evidence="3" id="KW-1185">Reference proteome</keyword>
<dbReference type="EMBL" id="CABFNP030000813">
    <property type="protein sequence ID" value="CAI6088103.1"/>
    <property type="molecule type" value="Genomic_DNA"/>
</dbReference>
<dbReference type="PANTHER" id="PTHR37981:SF1">
    <property type="entry name" value="SGNH HYDROLASE-TYPE ESTERASE DOMAIN-CONTAINING PROTEIN"/>
    <property type="match status" value="1"/>
</dbReference>
<dbReference type="Gene3D" id="3.40.50.1110">
    <property type="entry name" value="SGNH hydrolase"/>
    <property type="match status" value="1"/>
</dbReference>
<dbReference type="SUPFAM" id="SSF52266">
    <property type="entry name" value="SGNH hydrolase"/>
    <property type="match status" value="1"/>
</dbReference>
<keyword evidence="1" id="KW-0732">Signal</keyword>
<feature type="chain" id="PRO_5041205917" description="SGNH hydrolase-type esterase domain-containing protein" evidence="1">
    <location>
        <begin position="22"/>
        <end position="280"/>
    </location>
</feature>
<sequence>MVKLLGACLAGAIRFAAQALADRTSYRLLSMPVKGLLPRDTVDFDADGLNFLKKMAAVGDSYSAGIGSGSPLERSYHEWNCRRYDLSYPWLINQDPRLGPPEMRSFQFESSSGAVTQDQVILLSAGGNDVEFTNVLNQCIYQWAAFNPAQVAICKMAALKKEPWAESIDFEKYGRGCEGQIDASMQLINSPWFSSQLTATIEAAKKKLASEYAKFFSDTLDTDSGKVTWQTWLIKAYNAFQKPEYLGYNRRLELNGLGDRVNSMIVSQPPLSLLTTYTEL</sequence>
<evidence type="ECO:0000256" key="1">
    <source>
        <dbReference type="SAM" id="SignalP"/>
    </source>
</evidence>
<protein>
    <recommendedName>
        <fullName evidence="4">SGNH hydrolase-type esterase domain-containing protein</fullName>
    </recommendedName>
</protein>
<comment type="caution">
    <text evidence="2">The sequence shown here is derived from an EMBL/GenBank/DDBJ whole genome shotgun (WGS) entry which is preliminary data.</text>
</comment>
<dbReference type="InterPro" id="IPR036514">
    <property type="entry name" value="SGNH_hydro_sf"/>
</dbReference>
<evidence type="ECO:0008006" key="4">
    <source>
        <dbReference type="Google" id="ProtNLM"/>
    </source>
</evidence>